<evidence type="ECO:0000313" key="4">
    <source>
        <dbReference type="Proteomes" id="UP000246722"/>
    </source>
</evidence>
<dbReference type="PANTHER" id="PTHR35176">
    <property type="entry name" value="HEME OXYGENASE HI_0854-RELATED"/>
    <property type="match status" value="1"/>
</dbReference>
<sequence>MPTSPASAAAPDATAALLSLADERFVSLTTYRKSGEPVSTPVWIARDGNDLIVTTPKESGKVKRLRNNARVALQPCSRMGAVSPGTVAVAGSAVIADDDQSRDRLTEVFGAKYKLEYRVFLFIERLGKAGAKQRVLLRISAPPA</sequence>
<protein>
    <submittedName>
        <fullName evidence="3">PPOX class F420-dependent oxidoreductase</fullName>
    </submittedName>
</protein>
<dbReference type="SUPFAM" id="SSF50475">
    <property type="entry name" value="FMN-binding split barrel"/>
    <property type="match status" value="1"/>
</dbReference>
<evidence type="ECO:0000256" key="1">
    <source>
        <dbReference type="ARBA" id="ARBA00023002"/>
    </source>
</evidence>
<keyword evidence="4" id="KW-1185">Reference proteome</keyword>
<dbReference type="EMBL" id="QHLY01000012">
    <property type="protein sequence ID" value="PXA67505.1"/>
    <property type="molecule type" value="Genomic_DNA"/>
</dbReference>
<dbReference type="Pfam" id="PF01243">
    <property type="entry name" value="PNPOx_N"/>
    <property type="match status" value="1"/>
</dbReference>
<accession>A0A317ZS17</accession>
<feature type="domain" description="Pyridoxamine 5'-phosphate oxidase N-terminal" evidence="2">
    <location>
        <begin position="20"/>
        <end position="139"/>
    </location>
</feature>
<dbReference type="InterPro" id="IPR012349">
    <property type="entry name" value="Split_barrel_FMN-bd"/>
</dbReference>
<evidence type="ECO:0000259" key="2">
    <source>
        <dbReference type="Pfam" id="PF01243"/>
    </source>
</evidence>
<dbReference type="GO" id="GO:0005829">
    <property type="term" value="C:cytosol"/>
    <property type="evidence" value="ECO:0007669"/>
    <property type="project" value="TreeGrafter"/>
</dbReference>
<comment type="caution">
    <text evidence="3">The sequence shown here is derived from an EMBL/GenBank/DDBJ whole genome shotgun (WGS) entry which is preliminary data.</text>
</comment>
<dbReference type="GO" id="GO:0070967">
    <property type="term" value="F:coenzyme F420 binding"/>
    <property type="evidence" value="ECO:0007669"/>
    <property type="project" value="TreeGrafter"/>
</dbReference>
<proteinExistence type="predicted"/>
<evidence type="ECO:0000313" key="3">
    <source>
        <dbReference type="EMBL" id="PXA67505.1"/>
    </source>
</evidence>
<dbReference type="InterPro" id="IPR052019">
    <property type="entry name" value="F420H2_bilvrd_red/Heme_oxyg"/>
</dbReference>
<dbReference type="AlphaFoldDB" id="A0A317ZS17"/>
<organism evidence="3 4">
    <name type="scientific">Cryobacterium arcticum</name>
    <dbReference type="NCBI Taxonomy" id="670052"/>
    <lineage>
        <taxon>Bacteria</taxon>
        <taxon>Bacillati</taxon>
        <taxon>Actinomycetota</taxon>
        <taxon>Actinomycetes</taxon>
        <taxon>Micrococcales</taxon>
        <taxon>Microbacteriaceae</taxon>
        <taxon>Cryobacterium</taxon>
    </lineage>
</organism>
<dbReference type="GO" id="GO:0016627">
    <property type="term" value="F:oxidoreductase activity, acting on the CH-CH group of donors"/>
    <property type="evidence" value="ECO:0007669"/>
    <property type="project" value="TreeGrafter"/>
</dbReference>
<dbReference type="InterPro" id="IPR019965">
    <property type="entry name" value="PPOX_F420-dep_Rv2061_put"/>
</dbReference>
<name>A0A317ZS17_9MICO</name>
<dbReference type="Gene3D" id="2.30.110.10">
    <property type="entry name" value="Electron Transport, Fmn-binding Protein, Chain A"/>
    <property type="match status" value="1"/>
</dbReference>
<keyword evidence="1" id="KW-0560">Oxidoreductase</keyword>
<dbReference type="InterPro" id="IPR011576">
    <property type="entry name" value="Pyridox_Oxase_N"/>
</dbReference>
<dbReference type="PANTHER" id="PTHR35176:SF11">
    <property type="entry name" value="PYRIDOXAMINE 5'-PHOSPHATE OXIDASE FAMILY PROTEIN"/>
    <property type="match status" value="1"/>
</dbReference>
<dbReference type="Proteomes" id="UP000246722">
    <property type="component" value="Unassembled WGS sequence"/>
</dbReference>
<dbReference type="OrthoDB" id="5738083at2"/>
<gene>
    <name evidence="3" type="ORF">CTB96_12335</name>
</gene>
<dbReference type="NCBIfam" id="TIGR03666">
    <property type="entry name" value="Rv2061_F420"/>
    <property type="match status" value="1"/>
</dbReference>
<dbReference type="RefSeq" id="WP_110127188.1">
    <property type="nucleotide sequence ID" value="NZ_QHLY01000012.1"/>
</dbReference>
<reference evidence="3 4" key="1">
    <citation type="submission" date="2018-05" db="EMBL/GenBank/DDBJ databases">
        <title>Genetic diversity of glacier-inhabiting Cryobacterium bacteria in China and description of Cryobacterium mengkeensis sp. nov. and Arthrobacter glacialis sp. nov.</title>
        <authorList>
            <person name="Liu Q."/>
            <person name="Xin Y.-H."/>
        </authorList>
    </citation>
    <scope>NUCLEOTIDE SEQUENCE [LARGE SCALE GENOMIC DNA]</scope>
    <source>
        <strain evidence="3 4">SK-1</strain>
    </source>
</reference>